<dbReference type="AlphaFoldDB" id="A0A8X8AT08"/>
<protein>
    <recommendedName>
        <fullName evidence="1">DNA helicase</fullName>
        <ecNumber evidence="1">3.6.4.12</ecNumber>
    </recommendedName>
</protein>
<dbReference type="InterPro" id="IPR018525">
    <property type="entry name" value="MCM_CS"/>
</dbReference>
<proteinExistence type="predicted"/>
<dbReference type="GO" id="GO:1902975">
    <property type="term" value="P:mitotic DNA replication initiation"/>
    <property type="evidence" value="ECO:0007669"/>
    <property type="project" value="TreeGrafter"/>
</dbReference>
<evidence type="ECO:0000259" key="4">
    <source>
        <dbReference type="PROSITE" id="PS50051"/>
    </source>
</evidence>
<keyword evidence="3" id="KW-0067">ATP-binding</keyword>
<keyword evidence="6" id="KW-1185">Reference proteome</keyword>
<evidence type="ECO:0000256" key="1">
    <source>
        <dbReference type="ARBA" id="ARBA00012551"/>
    </source>
</evidence>
<dbReference type="InterPro" id="IPR031327">
    <property type="entry name" value="MCM"/>
</dbReference>
<dbReference type="GO" id="GO:0043138">
    <property type="term" value="F:3'-5' DNA helicase activity"/>
    <property type="evidence" value="ECO:0007669"/>
    <property type="project" value="TreeGrafter"/>
</dbReference>
<dbReference type="Pfam" id="PF17207">
    <property type="entry name" value="MCM_OB"/>
    <property type="match status" value="1"/>
</dbReference>
<keyword evidence="2" id="KW-0547">Nucleotide-binding</keyword>
<evidence type="ECO:0000313" key="5">
    <source>
        <dbReference type="EMBL" id="KAG6790053.1"/>
    </source>
</evidence>
<dbReference type="GO" id="GO:0005524">
    <property type="term" value="F:ATP binding"/>
    <property type="evidence" value="ECO:0007669"/>
    <property type="project" value="UniProtKB-KW"/>
</dbReference>
<name>A0A8X8AT08_POPTO</name>
<dbReference type="GO" id="GO:0003697">
    <property type="term" value="F:single-stranded DNA binding"/>
    <property type="evidence" value="ECO:0007669"/>
    <property type="project" value="TreeGrafter"/>
</dbReference>
<feature type="domain" description="MCM C-terminal AAA(+) ATPase" evidence="4">
    <location>
        <begin position="79"/>
        <end position="235"/>
    </location>
</feature>
<sequence>MIATSMEQFWDLSFRIPIQKSSPGIVPTGQLPRYKEVILLNDLIDCARPGEEIEDLFSVYKLTQENKEEIEKLSEDPRIGERTIKSIAPSIYGHEGLKTALALAMFGGQEKNVEGKHRLRGDINVAAYTTGKGASAVVLTTVVHKDPVTKKWTLEGGALVLGDQGTCLIDEFDKMNDQDKARCSVLPAAPVGGRYDSSKTFSQNMELTDPIVSCFEILCVVTDVDDPITDEILAE</sequence>
<reference evidence="5" key="1">
    <citation type="journal article" date="2020" name="bioRxiv">
        <title>Hybrid origin of Populus tomentosa Carr. identified through genome sequencing and phylogenomic analysis.</title>
        <authorList>
            <person name="An X."/>
            <person name="Gao K."/>
            <person name="Chen Z."/>
            <person name="Li J."/>
            <person name="Yang X."/>
            <person name="Yang X."/>
            <person name="Zhou J."/>
            <person name="Guo T."/>
            <person name="Zhao T."/>
            <person name="Huang S."/>
            <person name="Miao D."/>
            <person name="Khan W.U."/>
            <person name="Rao P."/>
            <person name="Ye M."/>
            <person name="Lei B."/>
            <person name="Liao W."/>
            <person name="Wang J."/>
            <person name="Ji L."/>
            <person name="Li Y."/>
            <person name="Guo B."/>
            <person name="Mustafa N.S."/>
            <person name="Li S."/>
            <person name="Yun Q."/>
            <person name="Keller S.R."/>
            <person name="Mao J."/>
            <person name="Zhang R."/>
            <person name="Strauss S.H."/>
        </authorList>
    </citation>
    <scope>NUCLEOTIDE SEQUENCE</scope>
    <source>
        <strain evidence="5">GM15</strain>
        <tissue evidence="5">Leaf</tissue>
    </source>
</reference>
<dbReference type="PROSITE" id="PS00847">
    <property type="entry name" value="MCM_1"/>
    <property type="match status" value="1"/>
</dbReference>
<dbReference type="Pfam" id="PF00493">
    <property type="entry name" value="MCM"/>
    <property type="match status" value="2"/>
</dbReference>
<dbReference type="GO" id="GO:0000727">
    <property type="term" value="P:double-strand break repair via break-induced replication"/>
    <property type="evidence" value="ECO:0007669"/>
    <property type="project" value="TreeGrafter"/>
</dbReference>
<dbReference type="PROSITE" id="PS50051">
    <property type="entry name" value="MCM_2"/>
    <property type="match status" value="1"/>
</dbReference>
<accession>A0A8X8AT08</accession>
<dbReference type="GO" id="GO:0017116">
    <property type="term" value="F:single-stranded DNA helicase activity"/>
    <property type="evidence" value="ECO:0007669"/>
    <property type="project" value="TreeGrafter"/>
</dbReference>
<evidence type="ECO:0000313" key="6">
    <source>
        <dbReference type="Proteomes" id="UP000886885"/>
    </source>
</evidence>
<comment type="caution">
    <text evidence="5">The sequence shown here is derived from an EMBL/GenBank/DDBJ whole genome shotgun (WGS) entry which is preliminary data.</text>
</comment>
<dbReference type="OrthoDB" id="1736912at2759"/>
<dbReference type="Proteomes" id="UP000886885">
    <property type="component" value="Chromosome 1D"/>
</dbReference>
<gene>
    <name evidence="5" type="ORF">POTOM_006196</name>
</gene>
<evidence type="ECO:0000256" key="3">
    <source>
        <dbReference type="ARBA" id="ARBA00022840"/>
    </source>
</evidence>
<organism evidence="5 6">
    <name type="scientific">Populus tomentosa</name>
    <name type="common">Chinese white poplar</name>
    <dbReference type="NCBI Taxonomy" id="118781"/>
    <lineage>
        <taxon>Eukaryota</taxon>
        <taxon>Viridiplantae</taxon>
        <taxon>Streptophyta</taxon>
        <taxon>Embryophyta</taxon>
        <taxon>Tracheophyta</taxon>
        <taxon>Spermatophyta</taxon>
        <taxon>Magnoliopsida</taxon>
        <taxon>eudicotyledons</taxon>
        <taxon>Gunneridae</taxon>
        <taxon>Pentapetalae</taxon>
        <taxon>rosids</taxon>
        <taxon>fabids</taxon>
        <taxon>Malpighiales</taxon>
        <taxon>Salicaceae</taxon>
        <taxon>Saliceae</taxon>
        <taxon>Populus</taxon>
    </lineage>
</organism>
<dbReference type="SMART" id="SM00350">
    <property type="entry name" value="MCM"/>
    <property type="match status" value="1"/>
</dbReference>
<evidence type="ECO:0000256" key="2">
    <source>
        <dbReference type="ARBA" id="ARBA00022741"/>
    </source>
</evidence>
<dbReference type="EMBL" id="JAAWWB010000002">
    <property type="protein sequence ID" value="KAG6790053.1"/>
    <property type="molecule type" value="Genomic_DNA"/>
</dbReference>
<dbReference type="PANTHER" id="PTHR11630:SF44">
    <property type="entry name" value="DNA REPLICATION LICENSING FACTOR MCM2"/>
    <property type="match status" value="1"/>
</dbReference>
<dbReference type="GO" id="GO:0042555">
    <property type="term" value="C:MCM complex"/>
    <property type="evidence" value="ECO:0007669"/>
    <property type="project" value="TreeGrafter"/>
</dbReference>
<dbReference type="InterPro" id="IPR001208">
    <property type="entry name" value="MCM_dom"/>
</dbReference>
<dbReference type="InterPro" id="IPR033762">
    <property type="entry name" value="MCM_OB"/>
</dbReference>
<dbReference type="GO" id="GO:0000347">
    <property type="term" value="C:THO complex"/>
    <property type="evidence" value="ECO:0007669"/>
    <property type="project" value="UniProtKB-ARBA"/>
</dbReference>
<dbReference type="EC" id="3.6.4.12" evidence="1"/>
<dbReference type="PANTHER" id="PTHR11630">
    <property type="entry name" value="DNA REPLICATION LICENSING FACTOR MCM FAMILY MEMBER"/>
    <property type="match status" value="1"/>
</dbReference>